<dbReference type="Pfam" id="PF03358">
    <property type="entry name" value="FMN_red"/>
    <property type="match status" value="1"/>
</dbReference>
<dbReference type="RefSeq" id="WP_340338587.1">
    <property type="nucleotide sequence ID" value="NZ_JBBKZS010000017.1"/>
</dbReference>
<dbReference type="PANTHER" id="PTHR43408:SF2">
    <property type="entry name" value="FMN REDUCTASE (NADPH)"/>
    <property type="match status" value="1"/>
</dbReference>
<sequence length="178" mass="19353">MRIVGFSGNAARPSRTRTLVQAVLDTASARGLGQTVAYDLVDAGPTFGQTSERAKAAPELERILDAIQKADALVVGTAVYKGAYTGLFKHLFDLFDMTALARKPVIVTATGRAPHHAAVIDYHLRPLFLFFDASVATRGLYALEPDFETPERLVPAFQARIDRTVDELAQLLQATTTH</sequence>
<dbReference type="Gene3D" id="3.40.50.360">
    <property type="match status" value="1"/>
</dbReference>
<evidence type="ECO:0000313" key="6">
    <source>
        <dbReference type="EMBL" id="MEJ8858530.1"/>
    </source>
</evidence>
<evidence type="ECO:0000256" key="1">
    <source>
        <dbReference type="ARBA" id="ARBA00005990"/>
    </source>
</evidence>
<evidence type="ECO:0000259" key="5">
    <source>
        <dbReference type="Pfam" id="PF03358"/>
    </source>
</evidence>
<dbReference type="InterPro" id="IPR029039">
    <property type="entry name" value="Flavoprotein-like_sf"/>
</dbReference>
<dbReference type="InterPro" id="IPR005025">
    <property type="entry name" value="FMN_Rdtase-like_dom"/>
</dbReference>
<keyword evidence="4" id="KW-0560">Oxidoreductase</keyword>
<name>A0ABU8XHJ2_9BURK</name>
<dbReference type="SUPFAM" id="SSF52218">
    <property type="entry name" value="Flavoproteins"/>
    <property type="match status" value="1"/>
</dbReference>
<comment type="caution">
    <text evidence="6">The sequence shown here is derived from an EMBL/GenBank/DDBJ whole genome shotgun (WGS) entry which is preliminary data.</text>
</comment>
<keyword evidence="3" id="KW-0288">FMN</keyword>
<feature type="domain" description="NADPH-dependent FMN reductase-like" evidence="5">
    <location>
        <begin position="1"/>
        <end position="144"/>
    </location>
</feature>
<protein>
    <submittedName>
        <fullName evidence="6">NAD(P)H-dependent oxidoreductase</fullName>
    </submittedName>
</protein>
<dbReference type="InterPro" id="IPR051814">
    <property type="entry name" value="NAD(P)H-dep_FMN_reductase"/>
</dbReference>
<evidence type="ECO:0000256" key="2">
    <source>
        <dbReference type="ARBA" id="ARBA00022630"/>
    </source>
</evidence>
<proteinExistence type="inferred from homology"/>
<gene>
    <name evidence="6" type="ORF">WKW79_28435</name>
</gene>
<dbReference type="PANTHER" id="PTHR43408">
    <property type="entry name" value="FMN REDUCTASE (NADPH)"/>
    <property type="match status" value="1"/>
</dbReference>
<evidence type="ECO:0000313" key="7">
    <source>
        <dbReference type="Proteomes" id="UP001367030"/>
    </source>
</evidence>
<keyword evidence="7" id="KW-1185">Reference proteome</keyword>
<evidence type="ECO:0000256" key="3">
    <source>
        <dbReference type="ARBA" id="ARBA00022643"/>
    </source>
</evidence>
<comment type="similarity">
    <text evidence="1">Belongs to the SsuE family.</text>
</comment>
<evidence type="ECO:0000256" key="4">
    <source>
        <dbReference type="ARBA" id="ARBA00023002"/>
    </source>
</evidence>
<dbReference type="Proteomes" id="UP001367030">
    <property type="component" value="Unassembled WGS sequence"/>
</dbReference>
<organism evidence="6 7">
    <name type="scientific">Variovorax robiniae</name>
    <dbReference type="NCBI Taxonomy" id="1836199"/>
    <lineage>
        <taxon>Bacteria</taxon>
        <taxon>Pseudomonadati</taxon>
        <taxon>Pseudomonadota</taxon>
        <taxon>Betaproteobacteria</taxon>
        <taxon>Burkholderiales</taxon>
        <taxon>Comamonadaceae</taxon>
        <taxon>Variovorax</taxon>
    </lineage>
</organism>
<reference evidence="6 7" key="1">
    <citation type="submission" date="2024-03" db="EMBL/GenBank/DDBJ databases">
        <title>Novel species of the genus Variovorax.</title>
        <authorList>
            <person name="Liu Q."/>
            <person name="Xin Y.-H."/>
        </authorList>
    </citation>
    <scope>NUCLEOTIDE SEQUENCE [LARGE SCALE GENOMIC DNA]</scope>
    <source>
        <strain evidence="6 7">KACC 18901</strain>
    </source>
</reference>
<dbReference type="EMBL" id="JBBKZS010000017">
    <property type="protein sequence ID" value="MEJ8858530.1"/>
    <property type="molecule type" value="Genomic_DNA"/>
</dbReference>
<keyword evidence="2" id="KW-0285">Flavoprotein</keyword>
<accession>A0ABU8XHJ2</accession>